<keyword evidence="2" id="KW-1185">Reference proteome</keyword>
<sequence>KSKEKFLFEDMPDPPTLVNTIVRPSCCAICIEEIKCLLD</sequence>
<evidence type="ECO:0000313" key="2">
    <source>
        <dbReference type="Proteomes" id="UP000789405"/>
    </source>
</evidence>
<dbReference type="Proteomes" id="UP000789405">
    <property type="component" value="Unassembled WGS sequence"/>
</dbReference>
<reference evidence="1" key="1">
    <citation type="submission" date="2021-06" db="EMBL/GenBank/DDBJ databases">
        <authorList>
            <person name="Kallberg Y."/>
            <person name="Tangrot J."/>
            <person name="Rosling A."/>
        </authorList>
    </citation>
    <scope>NUCLEOTIDE SEQUENCE</scope>
    <source>
        <strain evidence="1">MA453B</strain>
    </source>
</reference>
<dbReference type="EMBL" id="CAJVPY010003372">
    <property type="protein sequence ID" value="CAG8589988.1"/>
    <property type="molecule type" value="Genomic_DNA"/>
</dbReference>
<protein>
    <submittedName>
        <fullName evidence="1">8406_t:CDS:1</fullName>
    </submittedName>
</protein>
<organism evidence="1 2">
    <name type="scientific">Dentiscutata erythropus</name>
    <dbReference type="NCBI Taxonomy" id="1348616"/>
    <lineage>
        <taxon>Eukaryota</taxon>
        <taxon>Fungi</taxon>
        <taxon>Fungi incertae sedis</taxon>
        <taxon>Mucoromycota</taxon>
        <taxon>Glomeromycotina</taxon>
        <taxon>Glomeromycetes</taxon>
        <taxon>Diversisporales</taxon>
        <taxon>Gigasporaceae</taxon>
        <taxon>Dentiscutata</taxon>
    </lineage>
</organism>
<proteinExistence type="predicted"/>
<feature type="non-terminal residue" evidence="1">
    <location>
        <position position="1"/>
    </location>
</feature>
<comment type="caution">
    <text evidence="1">The sequence shown here is derived from an EMBL/GenBank/DDBJ whole genome shotgun (WGS) entry which is preliminary data.</text>
</comment>
<name>A0A9N9C408_9GLOM</name>
<evidence type="ECO:0000313" key="1">
    <source>
        <dbReference type="EMBL" id="CAG8589988.1"/>
    </source>
</evidence>
<dbReference type="AlphaFoldDB" id="A0A9N9C408"/>
<gene>
    <name evidence="1" type="ORF">DERYTH_LOCUS7113</name>
</gene>
<accession>A0A9N9C408</accession>